<comment type="caution">
    <text evidence="1">The sequence shown here is derived from an EMBL/GenBank/DDBJ whole genome shotgun (WGS) entry which is preliminary data.</text>
</comment>
<name>A0A0P6YNW7_9CHLR</name>
<organism evidence="1 2">
    <name type="scientific">Herpetosiphon geysericola</name>
    <dbReference type="NCBI Taxonomy" id="70996"/>
    <lineage>
        <taxon>Bacteria</taxon>
        <taxon>Bacillati</taxon>
        <taxon>Chloroflexota</taxon>
        <taxon>Chloroflexia</taxon>
        <taxon>Herpetosiphonales</taxon>
        <taxon>Herpetosiphonaceae</taxon>
        <taxon>Herpetosiphon</taxon>
    </lineage>
</organism>
<proteinExistence type="predicted"/>
<dbReference type="Proteomes" id="UP000050277">
    <property type="component" value="Unassembled WGS sequence"/>
</dbReference>
<evidence type="ECO:0000313" key="1">
    <source>
        <dbReference type="EMBL" id="KPL91992.1"/>
    </source>
</evidence>
<dbReference type="RefSeq" id="WP_054532374.1">
    <property type="nucleotide sequence ID" value="NZ_LGKP01000002.1"/>
</dbReference>
<sequence>MEKHSQRAKIGRSWRKWSLLIVIAGLGLLITLIVVAQTTAPLVSNPTLTALAGGRWQALDSQAQLTTTPIQPIPLIMATVPNMSEAASVPATILPTLTSVPTLAVATPAAEDMQPDDLDYLQTATALALKPTPLPTSVPATPQFIGLISAVMNGEGDMVQQIDTNRQAYLVAEHVVITVQRYDQPPVLLQQSEPNSMQLTDSLNAQWFQWQFAKPVDVRDFELVLSSNQQQLLIKTQQDLFATDRFIGSIQVATLNIQTGELQVVADSLAWPELKWARLLAWQGDHAYFFNEQRKTRDLWRLQVAPELQAEKMLEIPLAVGFDAATDTHYAGEVLVAPNQRWLLYSLPHPNGMLLRVVDLTTEQFVELEMPLLGLDQISFAPDGESFAVMLPAAQSTQVYPALYHLASQRWFRLAANQEYAMRFEWSANADWLLYRTPANQLNIYNTRQPSLTISGYFVDSGSDSGYPLALLNDGKTILIDHYESDRLEQYRWNDQAWQLEWRIKDAPINQLNLLFVYPR</sequence>
<evidence type="ECO:0000313" key="2">
    <source>
        <dbReference type="Proteomes" id="UP000050277"/>
    </source>
</evidence>
<reference evidence="1 2" key="1">
    <citation type="submission" date="2015-07" db="EMBL/GenBank/DDBJ databases">
        <title>Whole genome sequence of Herpetosiphon geysericola DSM 7119.</title>
        <authorList>
            <person name="Hemp J."/>
            <person name="Ward L.M."/>
            <person name="Pace L.A."/>
            <person name="Fischer W.W."/>
        </authorList>
    </citation>
    <scope>NUCLEOTIDE SEQUENCE [LARGE SCALE GENOMIC DNA]</scope>
    <source>
        <strain evidence="1 2">DSM 7119</strain>
    </source>
</reference>
<dbReference type="AlphaFoldDB" id="A0A0P6YNW7"/>
<accession>A0A0P6YNW7</accession>
<gene>
    <name evidence="1" type="ORF">SE18_00080</name>
</gene>
<dbReference type="SUPFAM" id="SSF82171">
    <property type="entry name" value="DPP6 N-terminal domain-like"/>
    <property type="match status" value="1"/>
</dbReference>
<dbReference type="STRING" id="70996.SE18_00080"/>
<protein>
    <submittedName>
        <fullName evidence="1">Uncharacterized protein</fullName>
    </submittedName>
</protein>
<dbReference type="EMBL" id="LGKP01000002">
    <property type="protein sequence ID" value="KPL91992.1"/>
    <property type="molecule type" value="Genomic_DNA"/>
</dbReference>
<keyword evidence="2" id="KW-1185">Reference proteome</keyword>